<comment type="caution">
    <text evidence="2">The sequence shown here is derived from an EMBL/GenBank/DDBJ whole genome shotgun (WGS) entry which is preliminary data.</text>
</comment>
<accession>A0ABR4FY40</accession>
<evidence type="ECO:0000313" key="3">
    <source>
        <dbReference type="Proteomes" id="UP001610563"/>
    </source>
</evidence>
<gene>
    <name evidence="2" type="ORF">BJX66DRAFT_264709</name>
</gene>
<feature type="compositionally biased region" description="Polar residues" evidence="1">
    <location>
        <begin position="10"/>
        <end position="21"/>
    </location>
</feature>
<name>A0ABR4FY40_9EURO</name>
<reference evidence="2 3" key="1">
    <citation type="submission" date="2024-07" db="EMBL/GenBank/DDBJ databases">
        <title>Section-level genome sequencing and comparative genomics of Aspergillus sections Usti and Cavernicolus.</title>
        <authorList>
            <consortium name="Lawrence Berkeley National Laboratory"/>
            <person name="Nybo J.L."/>
            <person name="Vesth T.C."/>
            <person name="Theobald S."/>
            <person name="Frisvad J.C."/>
            <person name="Larsen T.O."/>
            <person name="Kjaerboelling I."/>
            <person name="Rothschild-Mancinelli K."/>
            <person name="Lyhne E.K."/>
            <person name="Kogle M.E."/>
            <person name="Barry K."/>
            <person name="Clum A."/>
            <person name="Na H."/>
            <person name="Ledsgaard L."/>
            <person name="Lin J."/>
            <person name="Lipzen A."/>
            <person name="Kuo A."/>
            <person name="Riley R."/>
            <person name="Mondo S."/>
            <person name="Labutti K."/>
            <person name="Haridas S."/>
            <person name="Pangalinan J."/>
            <person name="Salamov A.A."/>
            <person name="Simmons B.A."/>
            <person name="Magnuson J.K."/>
            <person name="Chen J."/>
            <person name="Drula E."/>
            <person name="Henrissat B."/>
            <person name="Wiebenga A."/>
            <person name="Lubbers R.J."/>
            <person name="Gomes A.C."/>
            <person name="Makela M.R."/>
            <person name="Stajich J."/>
            <person name="Grigoriev I.V."/>
            <person name="Mortensen U.H."/>
            <person name="De Vries R.P."/>
            <person name="Baker S.E."/>
            <person name="Andersen M.R."/>
        </authorList>
    </citation>
    <scope>NUCLEOTIDE SEQUENCE [LARGE SCALE GENOMIC DNA]</scope>
    <source>
        <strain evidence="2 3">CBS 209.92</strain>
    </source>
</reference>
<keyword evidence="3" id="KW-1185">Reference proteome</keyword>
<evidence type="ECO:0000256" key="1">
    <source>
        <dbReference type="SAM" id="MobiDB-lite"/>
    </source>
</evidence>
<evidence type="ECO:0000313" key="2">
    <source>
        <dbReference type="EMBL" id="KAL2788166.1"/>
    </source>
</evidence>
<organism evidence="2 3">
    <name type="scientific">Aspergillus keveii</name>
    <dbReference type="NCBI Taxonomy" id="714993"/>
    <lineage>
        <taxon>Eukaryota</taxon>
        <taxon>Fungi</taxon>
        <taxon>Dikarya</taxon>
        <taxon>Ascomycota</taxon>
        <taxon>Pezizomycotina</taxon>
        <taxon>Eurotiomycetes</taxon>
        <taxon>Eurotiomycetidae</taxon>
        <taxon>Eurotiales</taxon>
        <taxon>Aspergillaceae</taxon>
        <taxon>Aspergillus</taxon>
        <taxon>Aspergillus subgen. Nidulantes</taxon>
    </lineage>
</organism>
<dbReference type="Proteomes" id="UP001610563">
    <property type="component" value="Unassembled WGS sequence"/>
</dbReference>
<feature type="region of interest" description="Disordered" evidence="1">
    <location>
        <begin position="1"/>
        <end position="24"/>
    </location>
</feature>
<sequence>MFNSREEQRNGVSSQSLRNQQPFRRRLVRPPFRHTALSRQCCFLMVASPIGVPFIRKMPGKTSFGWRARLAYLTNCESIFREAYQNVRGHQYTKNGQAVVVPGFGVRNELILPGSSMRWAMKQPETVLSIAEAHVEFDQADYSLGHSKYIRRMARLAGEDRTKCHL</sequence>
<protein>
    <submittedName>
        <fullName evidence="2">Uncharacterized protein</fullName>
    </submittedName>
</protein>
<proteinExistence type="predicted"/>
<dbReference type="EMBL" id="JBFTWV010000084">
    <property type="protein sequence ID" value="KAL2788166.1"/>
    <property type="molecule type" value="Genomic_DNA"/>
</dbReference>